<comment type="caution">
    <text evidence="3">The sequence shown here is derived from an EMBL/GenBank/DDBJ whole genome shotgun (WGS) entry which is preliminary data.</text>
</comment>
<feature type="transmembrane region" description="Helical" evidence="2">
    <location>
        <begin position="72"/>
        <end position="93"/>
    </location>
</feature>
<evidence type="ECO:0000256" key="2">
    <source>
        <dbReference type="SAM" id="Phobius"/>
    </source>
</evidence>
<keyword evidence="2" id="KW-1133">Transmembrane helix</keyword>
<dbReference type="EMBL" id="VULO01000002">
    <property type="protein sequence ID" value="MSS83610.1"/>
    <property type="molecule type" value="Genomic_DNA"/>
</dbReference>
<keyword evidence="2" id="KW-0812">Transmembrane</keyword>
<keyword evidence="2" id="KW-0472">Membrane</keyword>
<dbReference type="Proteomes" id="UP000470875">
    <property type="component" value="Unassembled WGS sequence"/>
</dbReference>
<dbReference type="Pfam" id="PF11239">
    <property type="entry name" value="DUF3040"/>
    <property type="match status" value="1"/>
</dbReference>
<gene>
    <name evidence="3" type="ORF">FYJ24_02285</name>
</gene>
<dbReference type="InterPro" id="IPR021401">
    <property type="entry name" value="DUF3040"/>
</dbReference>
<name>A0A6N7VRM5_9ACTO</name>
<accession>A0A6N7VRM5</accession>
<protein>
    <submittedName>
        <fullName evidence="3">DUF3040 domain-containing protein</fullName>
    </submittedName>
</protein>
<feature type="compositionally biased region" description="Polar residues" evidence="1">
    <location>
        <begin position="106"/>
        <end position="115"/>
    </location>
</feature>
<feature type="region of interest" description="Disordered" evidence="1">
    <location>
        <begin position="97"/>
        <end position="128"/>
    </location>
</feature>
<feature type="compositionally biased region" description="Basic and acidic residues" evidence="1">
    <location>
        <begin position="116"/>
        <end position="128"/>
    </location>
</feature>
<evidence type="ECO:0000256" key="1">
    <source>
        <dbReference type="SAM" id="MobiDB-lite"/>
    </source>
</evidence>
<feature type="transmembrane region" description="Helical" evidence="2">
    <location>
        <begin position="48"/>
        <end position="66"/>
    </location>
</feature>
<organism evidence="3 4">
    <name type="scientific">Scrofimicrobium canadense</name>
    <dbReference type="NCBI Taxonomy" id="2652290"/>
    <lineage>
        <taxon>Bacteria</taxon>
        <taxon>Bacillati</taxon>
        <taxon>Actinomycetota</taxon>
        <taxon>Actinomycetes</taxon>
        <taxon>Actinomycetales</taxon>
        <taxon>Actinomycetaceae</taxon>
        <taxon>Scrofimicrobium</taxon>
    </lineage>
</organism>
<dbReference type="AlphaFoldDB" id="A0A6N7VRM5"/>
<evidence type="ECO:0000313" key="4">
    <source>
        <dbReference type="Proteomes" id="UP000470875"/>
    </source>
</evidence>
<reference evidence="3 4" key="1">
    <citation type="submission" date="2019-08" db="EMBL/GenBank/DDBJ databases">
        <title>In-depth cultivation of the pig gut microbiome towards novel bacterial diversity and tailored functional studies.</title>
        <authorList>
            <person name="Wylensek D."/>
            <person name="Hitch T.C.A."/>
            <person name="Clavel T."/>
        </authorList>
    </citation>
    <scope>NUCLEOTIDE SEQUENCE [LARGE SCALE GENOMIC DNA]</scope>
    <source>
        <strain evidence="3 4">WB03_NA08</strain>
    </source>
</reference>
<keyword evidence="4" id="KW-1185">Reference proteome</keyword>
<sequence length="128" mass="14047">MALSDYEKEVLAQMERGLKEEDPQLAHTLTSSLPVNDSEPTRLSPRRIALGSIVAVVGLAVVVGGVSAQILWLSITLGTIGFVLMVGGVLWALKGDRDTAPRKQPRSGSDSSSFMDRQRDRWENRDRN</sequence>
<proteinExistence type="predicted"/>
<evidence type="ECO:0000313" key="3">
    <source>
        <dbReference type="EMBL" id="MSS83610.1"/>
    </source>
</evidence>
<dbReference type="RefSeq" id="WP_154543171.1">
    <property type="nucleotide sequence ID" value="NZ_VULO01000002.1"/>
</dbReference>